<dbReference type="NCBIfam" id="TIGR03298">
    <property type="entry name" value="argP"/>
    <property type="match status" value="1"/>
</dbReference>
<comment type="similarity">
    <text evidence="1">Belongs to the LysR transcriptional regulatory family.</text>
</comment>
<dbReference type="Proteomes" id="UP000466307">
    <property type="component" value="Unassembled WGS sequence"/>
</dbReference>
<dbReference type="GO" id="GO:0003677">
    <property type="term" value="F:DNA binding"/>
    <property type="evidence" value="ECO:0007669"/>
    <property type="project" value="UniProtKB-KW"/>
</dbReference>
<comment type="caution">
    <text evidence="7">The sequence shown here is derived from an EMBL/GenBank/DDBJ whole genome shotgun (WGS) entry which is preliminary data.</text>
</comment>
<dbReference type="InterPro" id="IPR005119">
    <property type="entry name" value="LysR_subst-bd"/>
</dbReference>
<evidence type="ECO:0000256" key="5">
    <source>
        <dbReference type="ARBA" id="ARBA00023163"/>
    </source>
</evidence>
<dbReference type="InterPro" id="IPR050176">
    <property type="entry name" value="LTTR"/>
</dbReference>
<evidence type="ECO:0000256" key="1">
    <source>
        <dbReference type="ARBA" id="ARBA00009437"/>
    </source>
</evidence>
<reference evidence="7 8" key="1">
    <citation type="submission" date="2020-01" db="EMBL/GenBank/DDBJ databases">
        <title>Investigation of new actinobacteria for the biodesulphurisation of diesel fuel.</title>
        <authorList>
            <person name="Athi Narayanan S.M."/>
        </authorList>
    </citation>
    <scope>NUCLEOTIDE SEQUENCE [LARGE SCALE GENOMIC DNA]</scope>
    <source>
        <strain evidence="7 8">213E</strain>
    </source>
</reference>
<dbReference type="Pfam" id="PF00126">
    <property type="entry name" value="HTH_1"/>
    <property type="match status" value="1"/>
</dbReference>
<dbReference type="RefSeq" id="WP_059035763.1">
    <property type="nucleotide sequence ID" value="NZ_JAADZU010000006.1"/>
</dbReference>
<evidence type="ECO:0000256" key="2">
    <source>
        <dbReference type="ARBA" id="ARBA00023015"/>
    </source>
</evidence>
<accession>A0A7K3LK44</accession>
<gene>
    <name evidence="7" type="ORF">GYA93_03205</name>
</gene>
<dbReference type="SUPFAM" id="SSF53850">
    <property type="entry name" value="Periplasmic binding protein-like II"/>
    <property type="match status" value="1"/>
</dbReference>
<dbReference type="PANTHER" id="PTHR30579:SF2">
    <property type="entry name" value="HTH-TYPE TRANSCRIPTIONAL REGULATOR ARGP"/>
    <property type="match status" value="1"/>
</dbReference>
<evidence type="ECO:0000256" key="3">
    <source>
        <dbReference type="ARBA" id="ARBA00023125"/>
    </source>
</evidence>
<proteinExistence type="inferred from homology"/>
<keyword evidence="5" id="KW-0804">Transcription</keyword>
<evidence type="ECO:0000259" key="6">
    <source>
        <dbReference type="PROSITE" id="PS50931"/>
    </source>
</evidence>
<evidence type="ECO:0000313" key="7">
    <source>
        <dbReference type="EMBL" id="NDK88594.1"/>
    </source>
</evidence>
<keyword evidence="4" id="KW-0010">Activator</keyword>
<dbReference type="InterPro" id="IPR036390">
    <property type="entry name" value="WH_DNA-bd_sf"/>
</dbReference>
<dbReference type="NCBIfam" id="NF002964">
    <property type="entry name" value="PRK03635.1"/>
    <property type="match status" value="1"/>
</dbReference>
<dbReference type="Pfam" id="PF03466">
    <property type="entry name" value="LysR_substrate"/>
    <property type="match status" value="1"/>
</dbReference>
<keyword evidence="8" id="KW-1185">Reference proteome</keyword>
<name>A0A7K3LK44_9ACTN</name>
<protein>
    <submittedName>
        <fullName evidence="7">LysR family transcriptional regulator ArgP</fullName>
    </submittedName>
</protein>
<feature type="domain" description="HTH lysR-type" evidence="6">
    <location>
        <begin position="1"/>
        <end position="59"/>
    </location>
</feature>
<organism evidence="7 8">
    <name type="scientific">Gordonia desulfuricans</name>
    <dbReference type="NCBI Taxonomy" id="89051"/>
    <lineage>
        <taxon>Bacteria</taxon>
        <taxon>Bacillati</taxon>
        <taxon>Actinomycetota</taxon>
        <taxon>Actinomycetes</taxon>
        <taxon>Mycobacteriales</taxon>
        <taxon>Gordoniaceae</taxon>
        <taxon>Gordonia</taxon>
    </lineage>
</organism>
<dbReference type="PROSITE" id="PS50931">
    <property type="entry name" value="HTH_LYSR"/>
    <property type="match status" value="1"/>
</dbReference>
<dbReference type="AlphaFoldDB" id="A0A7K3LK44"/>
<evidence type="ECO:0000313" key="8">
    <source>
        <dbReference type="Proteomes" id="UP000466307"/>
    </source>
</evidence>
<dbReference type="PANTHER" id="PTHR30579">
    <property type="entry name" value="TRANSCRIPTIONAL REGULATOR"/>
    <property type="match status" value="1"/>
</dbReference>
<keyword evidence="2" id="KW-0805">Transcription regulation</keyword>
<dbReference type="InterPro" id="IPR017685">
    <property type="entry name" value="ArgP"/>
</dbReference>
<dbReference type="EMBL" id="JAADZU010000006">
    <property type="protein sequence ID" value="NDK88594.1"/>
    <property type="molecule type" value="Genomic_DNA"/>
</dbReference>
<sequence length="313" mass="34063">MEIGQDALQTLSAVLREGTFEAAATVLHITPSAVSQRIKALERSVGRVLVRRTKPVRATRDGEVLVRLAEQWELLVTEAGQELAGSADGPPGTDRPLVHLPIAANADSLATWLLPALADFHRNHAAAVEVRRDDESRNSEYLRTGEVLGALTSIPDRIRGCRVQPLGSMRYLPVATPDFLATWMPDGPTDAALARAPMMLFDRSDQLQRDVLRILTDTPGDPPGVYIPGSVEYHRAIELGMGWGAAPTVQIAGALADGRLVRFTDRHVDVPLYWQYWTVSSPLLTALTDYIADAAATHLDPVGHLSPQARAPR</sequence>
<dbReference type="InterPro" id="IPR000847">
    <property type="entry name" value="LysR_HTH_N"/>
</dbReference>
<dbReference type="InterPro" id="IPR036388">
    <property type="entry name" value="WH-like_DNA-bd_sf"/>
</dbReference>
<evidence type="ECO:0000256" key="4">
    <source>
        <dbReference type="ARBA" id="ARBA00023159"/>
    </source>
</evidence>
<keyword evidence="3" id="KW-0238">DNA-binding</keyword>
<dbReference type="SUPFAM" id="SSF46785">
    <property type="entry name" value="Winged helix' DNA-binding domain"/>
    <property type="match status" value="1"/>
</dbReference>
<dbReference type="Gene3D" id="1.10.10.10">
    <property type="entry name" value="Winged helix-like DNA-binding domain superfamily/Winged helix DNA-binding domain"/>
    <property type="match status" value="1"/>
</dbReference>
<dbReference type="Gene3D" id="3.40.190.290">
    <property type="match status" value="1"/>
</dbReference>
<dbReference type="GO" id="GO:0003700">
    <property type="term" value="F:DNA-binding transcription factor activity"/>
    <property type="evidence" value="ECO:0007669"/>
    <property type="project" value="InterPro"/>
</dbReference>